<dbReference type="SMART" id="SM00267">
    <property type="entry name" value="GGDEF"/>
    <property type="match status" value="1"/>
</dbReference>
<dbReference type="InterPro" id="IPR001789">
    <property type="entry name" value="Sig_transdc_resp-reg_receiver"/>
</dbReference>
<dbReference type="SMART" id="SM00448">
    <property type="entry name" value="REC"/>
    <property type="match status" value="1"/>
</dbReference>
<accession>A0A1I7KHM5</accession>
<dbReference type="PROSITE" id="PS50883">
    <property type="entry name" value="EAL"/>
    <property type="match status" value="1"/>
</dbReference>
<dbReference type="CDD" id="cd01949">
    <property type="entry name" value="GGDEF"/>
    <property type="match status" value="1"/>
</dbReference>
<dbReference type="SUPFAM" id="SSF55073">
    <property type="entry name" value="Nucleotide cyclase"/>
    <property type="match status" value="1"/>
</dbReference>
<dbReference type="Proteomes" id="UP000199391">
    <property type="component" value="Unassembled WGS sequence"/>
</dbReference>
<dbReference type="PANTHER" id="PTHR44757:SF2">
    <property type="entry name" value="BIOFILM ARCHITECTURE MAINTENANCE PROTEIN MBAA"/>
    <property type="match status" value="1"/>
</dbReference>
<dbReference type="EMBL" id="FPBO01000017">
    <property type="protein sequence ID" value="SFU96935.1"/>
    <property type="molecule type" value="Genomic_DNA"/>
</dbReference>
<dbReference type="FunFam" id="3.30.70.270:FF:000001">
    <property type="entry name" value="Diguanylate cyclase domain protein"/>
    <property type="match status" value="1"/>
</dbReference>
<feature type="coiled-coil region" evidence="3">
    <location>
        <begin position="146"/>
        <end position="182"/>
    </location>
</feature>
<dbReference type="PANTHER" id="PTHR44757">
    <property type="entry name" value="DIGUANYLATE CYCLASE DGCP"/>
    <property type="match status" value="1"/>
</dbReference>
<dbReference type="PROSITE" id="PS50887">
    <property type="entry name" value="GGDEF"/>
    <property type="match status" value="1"/>
</dbReference>
<dbReference type="InterPro" id="IPR043128">
    <property type="entry name" value="Rev_trsase/Diguanyl_cyclase"/>
</dbReference>
<dbReference type="FunFam" id="3.20.20.450:FF:000001">
    <property type="entry name" value="Cyclic di-GMP phosphodiesterase yahA"/>
    <property type="match status" value="1"/>
</dbReference>
<dbReference type="SUPFAM" id="SSF141868">
    <property type="entry name" value="EAL domain-like"/>
    <property type="match status" value="1"/>
</dbReference>
<proteinExistence type="predicted"/>
<dbReference type="OrthoDB" id="9813903at2"/>
<dbReference type="InterPro" id="IPR029787">
    <property type="entry name" value="Nucleotide_cyclase"/>
</dbReference>
<dbReference type="RefSeq" id="WP_093556941.1">
    <property type="nucleotide sequence ID" value="NZ_FPBO01000017.1"/>
</dbReference>
<dbReference type="Gene3D" id="3.20.20.450">
    <property type="entry name" value="EAL domain"/>
    <property type="match status" value="1"/>
</dbReference>
<dbReference type="InterPro" id="IPR052155">
    <property type="entry name" value="Biofilm_reg_signaling"/>
</dbReference>
<sequence length="634" mass="70401">MTTASDIARDNVDRPPRERILIVDDTPANLRLLKHILDEHGYSVHPASDGETALRFVQSTLPDLILLDVIMPAMDGYTVCDRLKADARTRDIPIIFISSADQELDKVKAFASGGVDYIVRPLQAEEVLARIKTHLALRHLRKGLEQRVLERTAELMERTAELLEANDKLRAENLERKQAEERILYMAHYDALTGLPNRVLFQDRVTQAIAQAHRNGGRLALLFIDLDYFKHINDSLGHQVGDRLLQLVADCLRQCLREGDSVARLGGDEFVVSLILLHAGDDAAWVAQKILASLDQPFVVANHELHVGGSIGIGLYPDDGDDVESLMRAADAAMYVAKENGRGCYRYFTPAINKRARQRLELGTRLRRAFAQDELALHYQPQVDMESGHIFSAEALLRWRQPGKGGPIPCGAFIEIAEETGLILPIGQWVLRQACQQLRLWHDAGHVAMRIAVNLSPRQFYQANFLASIKAILEETGLSPTMLDLEITEGVLLQRSEDNIATLKELGNMGIQLSVDDFGTGYSSLGYLQRFPVHALKIDQSFVRGIGSSPGDTALVTAIIAMAQSLHLKVLAEGVESLEQVHFLKAHGCLAAQGYYYSRAVAADILAGLLHEQEVSPTRCAWPGNGEMQREEEE</sequence>
<dbReference type="InterPro" id="IPR000160">
    <property type="entry name" value="GGDEF_dom"/>
</dbReference>
<gene>
    <name evidence="7" type="ORF">SAMN05216552_101710</name>
</gene>
<evidence type="ECO:0000259" key="6">
    <source>
        <dbReference type="PROSITE" id="PS50887"/>
    </source>
</evidence>
<dbReference type="Gene3D" id="3.40.50.2300">
    <property type="match status" value="1"/>
</dbReference>
<dbReference type="GO" id="GO:0000160">
    <property type="term" value="P:phosphorelay signal transduction system"/>
    <property type="evidence" value="ECO:0007669"/>
    <property type="project" value="InterPro"/>
</dbReference>
<dbReference type="SUPFAM" id="SSF52172">
    <property type="entry name" value="CheY-like"/>
    <property type="match status" value="1"/>
</dbReference>
<dbReference type="GO" id="GO:0071111">
    <property type="term" value="F:cyclic-guanylate-specific phosphodiesterase activity"/>
    <property type="evidence" value="ECO:0007669"/>
    <property type="project" value="UniProtKB-EC"/>
</dbReference>
<dbReference type="NCBIfam" id="TIGR00254">
    <property type="entry name" value="GGDEF"/>
    <property type="match status" value="1"/>
</dbReference>
<dbReference type="Pfam" id="PF00072">
    <property type="entry name" value="Response_reg"/>
    <property type="match status" value="1"/>
</dbReference>
<dbReference type="STRING" id="1035707.SAMN05216552_101710"/>
<dbReference type="CDD" id="cd19920">
    <property type="entry name" value="REC_PA4781-like"/>
    <property type="match status" value="1"/>
</dbReference>
<protein>
    <submittedName>
        <fullName evidence="7">Response regulator receiver modulated diguanylate cyclase/phosphodiesterase</fullName>
    </submittedName>
</protein>
<evidence type="ECO:0000313" key="8">
    <source>
        <dbReference type="Proteomes" id="UP000199391"/>
    </source>
</evidence>
<organism evidence="7 8">
    <name type="scientific">Pseudoduganella namucuonensis</name>
    <dbReference type="NCBI Taxonomy" id="1035707"/>
    <lineage>
        <taxon>Bacteria</taxon>
        <taxon>Pseudomonadati</taxon>
        <taxon>Pseudomonadota</taxon>
        <taxon>Betaproteobacteria</taxon>
        <taxon>Burkholderiales</taxon>
        <taxon>Oxalobacteraceae</taxon>
        <taxon>Telluria group</taxon>
        <taxon>Pseudoduganella</taxon>
    </lineage>
</organism>
<dbReference type="InterPro" id="IPR011006">
    <property type="entry name" value="CheY-like_superfamily"/>
</dbReference>
<evidence type="ECO:0000259" key="5">
    <source>
        <dbReference type="PROSITE" id="PS50883"/>
    </source>
</evidence>
<dbReference type="GO" id="GO:0071732">
    <property type="term" value="P:cellular response to nitric oxide"/>
    <property type="evidence" value="ECO:0007669"/>
    <property type="project" value="UniProtKB-ARBA"/>
</dbReference>
<dbReference type="PROSITE" id="PS50110">
    <property type="entry name" value="RESPONSE_REGULATORY"/>
    <property type="match status" value="1"/>
</dbReference>
<feature type="modified residue" description="4-aspartylphosphate" evidence="2">
    <location>
        <position position="68"/>
    </location>
</feature>
<dbReference type="CDD" id="cd01948">
    <property type="entry name" value="EAL"/>
    <property type="match status" value="1"/>
</dbReference>
<feature type="domain" description="EAL" evidence="5">
    <location>
        <begin position="359"/>
        <end position="614"/>
    </location>
</feature>
<keyword evidence="3" id="KW-0175">Coiled coil</keyword>
<dbReference type="Pfam" id="PF00990">
    <property type="entry name" value="GGDEF"/>
    <property type="match status" value="1"/>
</dbReference>
<comment type="catalytic activity">
    <reaction evidence="1">
        <text>3',3'-c-di-GMP + H2O = 5'-phosphoguanylyl(3'-&gt;5')guanosine + H(+)</text>
        <dbReference type="Rhea" id="RHEA:24902"/>
        <dbReference type="ChEBI" id="CHEBI:15377"/>
        <dbReference type="ChEBI" id="CHEBI:15378"/>
        <dbReference type="ChEBI" id="CHEBI:58754"/>
        <dbReference type="ChEBI" id="CHEBI:58805"/>
        <dbReference type="EC" id="3.1.4.52"/>
    </reaction>
    <physiologicalReaction direction="left-to-right" evidence="1">
        <dbReference type="Rhea" id="RHEA:24903"/>
    </physiologicalReaction>
</comment>
<dbReference type="InterPro" id="IPR001633">
    <property type="entry name" value="EAL_dom"/>
</dbReference>
<keyword evidence="2" id="KW-0597">Phosphoprotein</keyword>
<dbReference type="AlphaFoldDB" id="A0A1I7KHM5"/>
<evidence type="ECO:0000313" key="7">
    <source>
        <dbReference type="EMBL" id="SFU96935.1"/>
    </source>
</evidence>
<dbReference type="SMART" id="SM00052">
    <property type="entry name" value="EAL"/>
    <property type="match status" value="1"/>
</dbReference>
<feature type="domain" description="GGDEF" evidence="6">
    <location>
        <begin position="217"/>
        <end position="350"/>
    </location>
</feature>
<evidence type="ECO:0000256" key="1">
    <source>
        <dbReference type="ARBA" id="ARBA00051114"/>
    </source>
</evidence>
<feature type="domain" description="Response regulatory" evidence="4">
    <location>
        <begin position="19"/>
        <end position="135"/>
    </location>
</feature>
<dbReference type="Pfam" id="PF00563">
    <property type="entry name" value="EAL"/>
    <property type="match status" value="1"/>
</dbReference>
<evidence type="ECO:0000256" key="3">
    <source>
        <dbReference type="SAM" id="Coils"/>
    </source>
</evidence>
<dbReference type="Gene3D" id="3.30.70.270">
    <property type="match status" value="1"/>
</dbReference>
<evidence type="ECO:0000256" key="2">
    <source>
        <dbReference type="PROSITE-ProRule" id="PRU00169"/>
    </source>
</evidence>
<evidence type="ECO:0000259" key="4">
    <source>
        <dbReference type="PROSITE" id="PS50110"/>
    </source>
</evidence>
<reference evidence="8" key="1">
    <citation type="submission" date="2016-10" db="EMBL/GenBank/DDBJ databases">
        <authorList>
            <person name="Varghese N."/>
            <person name="Submissions S."/>
        </authorList>
    </citation>
    <scope>NUCLEOTIDE SEQUENCE [LARGE SCALE GENOMIC DNA]</scope>
    <source>
        <strain evidence="8">CGMCC 1.11014</strain>
    </source>
</reference>
<name>A0A1I7KHM5_9BURK</name>
<keyword evidence="8" id="KW-1185">Reference proteome</keyword>
<dbReference type="InterPro" id="IPR035919">
    <property type="entry name" value="EAL_sf"/>
</dbReference>